<organism evidence="3 4">
    <name type="scientific">Legionella norrlandica</name>
    <dbReference type="NCBI Taxonomy" id="1498499"/>
    <lineage>
        <taxon>Bacteria</taxon>
        <taxon>Pseudomonadati</taxon>
        <taxon>Pseudomonadota</taxon>
        <taxon>Gammaproteobacteria</taxon>
        <taxon>Legionellales</taxon>
        <taxon>Legionellaceae</taxon>
        <taxon>Legionella</taxon>
    </lineage>
</organism>
<evidence type="ECO:0000313" key="3">
    <source>
        <dbReference type="EMBL" id="KGP63689.1"/>
    </source>
</evidence>
<evidence type="ECO:0000313" key="4">
    <source>
        <dbReference type="Proteomes" id="UP000054422"/>
    </source>
</evidence>
<dbReference type="InterPro" id="IPR038610">
    <property type="entry name" value="FliK-like_C_sf"/>
</dbReference>
<name>A0A0A2SW58_9GAMM</name>
<dbReference type="EMBL" id="JNCF01000011">
    <property type="protein sequence ID" value="KGP63689.1"/>
    <property type="molecule type" value="Genomic_DNA"/>
</dbReference>
<dbReference type="AlphaFoldDB" id="A0A0A2SW58"/>
<dbReference type="STRING" id="1498499.EP47_04825"/>
<proteinExistence type="predicted"/>
<feature type="domain" description="Flagellar hook-length control protein-like C-terminal" evidence="2">
    <location>
        <begin position="332"/>
        <end position="404"/>
    </location>
</feature>
<comment type="caution">
    <text evidence="3">The sequence shown here is derived from an EMBL/GenBank/DDBJ whole genome shotgun (WGS) entry which is preliminary data.</text>
</comment>
<dbReference type="Pfam" id="PF02120">
    <property type="entry name" value="Flg_hook"/>
    <property type="match status" value="1"/>
</dbReference>
<gene>
    <name evidence="3" type="ORF">EP47_04825</name>
</gene>
<dbReference type="Proteomes" id="UP000054422">
    <property type="component" value="Unassembled WGS sequence"/>
</dbReference>
<keyword evidence="4" id="KW-1185">Reference proteome</keyword>
<evidence type="ECO:0000256" key="1">
    <source>
        <dbReference type="SAM" id="MobiDB-lite"/>
    </source>
</evidence>
<protein>
    <recommendedName>
        <fullName evidence="2">Flagellar hook-length control protein-like C-terminal domain-containing protein</fullName>
    </recommendedName>
</protein>
<sequence>MYIQGCLNNTVVLDNPNSGDNDLFFVQDPFSLLSHRLLQQNTNAELEKDTEISINQTHEGQDAQQPLYFMPSLFLQLQDTDYQRIENNDDLPSIQNKSSILSPPYASKYYSTTEALLVPTNNSQQYDSSEVKQQNEFQPINHNIDRTDTSKTILTEQNGFGEKTSVIPDLIVKKEPLNKTDFESNILTLKNLAVDLPKETLDFINKNKQVAPIQDTDVLLNQLPKKNQQSQHVHVAEYTANREMLTSPEQLESHVEKVLSPNSQSQQSGLAKEDLSYEFLPKLTYQNWLPKEEQNITPEFAIKESSNFNVSSQKTFNTVWESQDGPLTEETLRKLTLHINQKELGDITAKIEIIDKQSKIYFFTETNETKQLIQHHVSHLKEIFNNAELQLVQTTIQYQSGKQDNPKEQSRSPSFNNDEEVKQELRQEKNKLITSIVDTYA</sequence>
<dbReference type="InterPro" id="IPR021136">
    <property type="entry name" value="Flagellar_hook_control-like_C"/>
</dbReference>
<dbReference type="Gene3D" id="3.30.750.140">
    <property type="match status" value="1"/>
</dbReference>
<reference evidence="3 4" key="1">
    <citation type="submission" date="2014-05" db="EMBL/GenBank/DDBJ databases">
        <authorList>
            <person name="Rizzardi K."/>
            <person name="Winiecka-Krusnell J."/>
            <person name="Ramliden M."/>
            <person name="Alm E."/>
            <person name="Andersson S."/>
            <person name="Byfors S."/>
        </authorList>
    </citation>
    <scope>NUCLEOTIDE SEQUENCE [LARGE SCALE GENOMIC DNA]</scope>
    <source>
        <strain evidence="3 4">LEGN</strain>
    </source>
</reference>
<evidence type="ECO:0000259" key="2">
    <source>
        <dbReference type="Pfam" id="PF02120"/>
    </source>
</evidence>
<accession>A0A0A2SW58</accession>
<dbReference type="RefSeq" id="WP_035888046.1">
    <property type="nucleotide sequence ID" value="NZ_JNCF01000011.1"/>
</dbReference>
<feature type="region of interest" description="Disordered" evidence="1">
    <location>
        <begin position="399"/>
        <end position="426"/>
    </location>
</feature>